<sequence>MDKLFSFGVRKCNTADHLSLVSLLLLLLLQAISTSCSLVTFNSYVFPYCSTGTTLSLVVY</sequence>
<organism evidence="1 2">
    <name type="scientific">Rhizopus microsporus</name>
    <dbReference type="NCBI Taxonomy" id="58291"/>
    <lineage>
        <taxon>Eukaryota</taxon>
        <taxon>Fungi</taxon>
        <taxon>Fungi incertae sedis</taxon>
        <taxon>Mucoromycota</taxon>
        <taxon>Mucoromycotina</taxon>
        <taxon>Mucoromycetes</taxon>
        <taxon>Mucorales</taxon>
        <taxon>Mucorineae</taxon>
        <taxon>Rhizopodaceae</taxon>
        <taxon>Rhizopus</taxon>
    </lineage>
</organism>
<protein>
    <submittedName>
        <fullName evidence="1">Uncharacterized protein</fullName>
    </submittedName>
</protein>
<name>A0A1X0RYB2_RHIZD</name>
<reference evidence="1 2" key="1">
    <citation type="journal article" date="2016" name="Proc. Natl. Acad. Sci. U.S.A.">
        <title>Lipid metabolic changes in an early divergent fungus govern the establishment of a mutualistic symbiosis with endobacteria.</title>
        <authorList>
            <person name="Lastovetsky O.A."/>
            <person name="Gaspar M.L."/>
            <person name="Mondo S.J."/>
            <person name="LaButti K.M."/>
            <person name="Sandor L."/>
            <person name="Grigoriev I.V."/>
            <person name="Henry S.A."/>
            <person name="Pawlowska T.E."/>
        </authorList>
    </citation>
    <scope>NUCLEOTIDE SEQUENCE [LARGE SCALE GENOMIC DNA]</scope>
    <source>
        <strain evidence="1 2">ATCC 11559</strain>
    </source>
</reference>
<dbReference type="AlphaFoldDB" id="A0A1X0RYB2"/>
<gene>
    <name evidence="1" type="ORF">BCV71DRAFT_8992</name>
</gene>
<evidence type="ECO:0000313" key="1">
    <source>
        <dbReference type="EMBL" id="ORE16997.1"/>
    </source>
</evidence>
<accession>A0A1X0RYB2</accession>
<proteinExistence type="predicted"/>
<dbReference type="Proteomes" id="UP000242381">
    <property type="component" value="Unassembled WGS sequence"/>
</dbReference>
<dbReference type="EMBL" id="KV921368">
    <property type="protein sequence ID" value="ORE16997.1"/>
    <property type="molecule type" value="Genomic_DNA"/>
</dbReference>
<evidence type="ECO:0000313" key="2">
    <source>
        <dbReference type="Proteomes" id="UP000242381"/>
    </source>
</evidence>